<accession>A0A915YG50</accession>
<dbReference type="AlphaFoldDB" id="A0A915YG50"/>
<dbReference type="Proteomes" id="UP001060919">
    <property type="component" value="Chromosome"/>
</dbReference>
<dbReference type="EMBL" id="AP026867">
    <property type="protein sequence ID" value="BDS12376.1"/>
    <property type="molecule type" value="Genomic_DNA"/>
</dbReference>
<sequence>MENNLENNPLDLAEQMQQEFIQEQEKMTLETRLENGIETDFEIEVETAQKLQETAFTGSTGTKTDFDREQKLDRNNLETDAETETETAENNSDTAFHLDDSMDNDPIPETQEDPLNEYVQETPKTNPVEEIKKATGESTKNLKNLAELGEIAFTYIDLAKAQLCSSISGQHVAEYTADEKAKKVLISAVQEYLSTQEIKAPTPLMTLLLAVGTWAAAGFGAAFWHKYQLKQMKPSPAPSAAAITQEESLEDEEQEQAAGEPTSDFSHLKEYQDGRKLFEIHKTKGTYKRLPNNTYCAIEIAHEIPSPEIQTLIDQGKTNPEIRAIIYGE</sequence>
<feature type="compositionally biased region" description="Polar residues" evidence="1">
    <location>
        <begin position="53"/>
        <end position="63"/>
    </location>
</feature>
<feature type="region of interest" description="Disordered" evidence="1">
    <location>
        <begin position="53"/>
        <end position="112"/>
    </location>
</feature>
<keyword evidence="2" id="KW-0812">Transmembrane</keyword>
<feature type="region of interest" description="Disordered" evidence="1">
    <location>
        <begin position="238"/>
        <end position="265"/>
    </location>
</feature>
<feature type="compositionally biased region" description="Basic and acidic residues" evidence="1">
    <location>
        <begin position="64"/>
        <end position="77"/>
    </location>
</feature>
<evidence type="ECO:0000256" key="1">
    <source>
        <dbReference type="SAM" id="MobiDB-lite"/>
    </source>
</evidence>
<evidence type="ECO:0000313" key="3">
    <source>
        <dbReference type="EMBL" id="BDS12376.1"/>
    </source>
</evidence>
<reference evidence="3" key="1">
    <citation type="submission" date="2022-09" db="EMBL/GenBank/DDBJ databases">
        <title>Aureispira anguillicida sp. nov., isolated from Leptocephalus of Japanese eel Anguilla japonica.</title>
        <authorList>
            <person name="Yuasa K."/>
            <person name="Mekata T."/>
            <person name="Ikunari K."/>
        </authorList>
    </citation>
    <scope>NUCLEOTIDE SEQUENCE</scope>
    <source>
        <strain evidence="3">EL160426</strain>
    </source>
</reference>
<dbReference type="RefSeq" id="WP_264793449.1">
    <property type="nucleotide sequence ID" value="NZ_AP026867.1"/>
</dbReference>
<keyword evidence="2" id="KW-1133">Transmembrane helix</keyword>
<keyword evidence="2" id="KW-0472">Membrane</keyword>
<evidence type="ECO:0000313" key="4">
    <source>
        <dbReference type="Proteomes" id="UP001060919"/>
    </source>
</evidence>
<dbReference type="KEGG" id="aup:AsAng_0030970"/>
<name>A0A915YG50_9BACT</name>
<evidence type="ECO:0000256" key="2">
    <source>
        <dbReference type="SAM" id="Phobius"/>
    </source>
</evidence>
<keyword evidence="4" id="KW-1185">Reference proteome</keyword>
<feature type="transmembrane region" description="Helical" evidence="2">
    <location>
        <begin position="204"/>
        <end position="224"/>
    </location>
</feature>
<organism evidence="3 4">
    <name type="scientific">Aureispira anguillae</name>
    <dbReference type="NCBI Taxonomy" id="2864201"/>
    <lineage>
        <taxon>Bacteria</taxon>
        <taxon>Pseudomonadati</taxon>
        <taxon>Bacteroidota</taxon>
        <taxon>Saprospiria</taxon>
        <taxon>Saprospirales</taxon>
        <taxon>Saprospiraceae</taxon>
        <taxon>Aureispira</taxon>
    </lineage>
</organism>
<protein>
    <submittedName>
        <fullName evidence="3">Uncharacterized protein</fullName>
    </submittedName>
</protein>
<gene>
    <name evidence="3" type="ORF">AsAng_0030970</name>
</gene>
<proteinExistence type="predicted"/>